<dbReference type="OrthoDB" id="125347at2759"/>
<comment type="subcellular location">
    <subcellularLocation>
        <location evidence="1 4">Nucleus</location>
    </subcellularLocation>
</comment>
<gene>
    <name evidence="8" type="ORF">B7P43_G15134</name>
</gene>
<dbReference type="InterPro" id="IPR036388">
    <property type="entry name" value="WH-like_DNA-bd_sf"/>
</dbReference>
<name>A0A2J7Q8B3_9NEOP</name>
<evidence type="ECO:0000259" key="6">
    <source>
        <dbReference type="PROSITE" id="PS50960"/>
    </source>
</evidence>
<accession>A0A2J7Q8B3</accession>
<dbReference type="PANTHER" id="PTHR19303">
    <property type="entry name" value="TRANSPOSON"/>
    <property type="match status" value="1"/>
</dbReference>
<dbReference type="Proteomes" id="UP000235965">
    <property type="component" value="Unassembled WGS sequence"/>
</dbReference>
<dbReference type="PROSITE" id="PS50960">
    <property type="entry name" value="HTH_PSQ"/>
    <property type="match status" value="1"/>
</dbReference>
<feature type="compositionally biased region" description="Polar residues" evidence="5">
    <location>
        <begin position="353"/>
        <end position="367"/>
    </location>
</feature>
<feature type="domain" description="HTH psq-type" evidence="6">
    <location>
        <begin position="45"/>
        <end position="96"/>
    </location>
</feature>
<dbReference type="PROSITE" id="PS51253">
    <property type="entry name" value="HTH_CENPB"/>
    <property type="match status" value="1"/>
</dbReference>
<proteinExistence type="predicted"/>
<evidence type="ECO:0000256" key="1">
    <source>
        <dbReference type="ARBA" id="ARBA00004123"/>
    </source>
</evidence>
<dbReference type="SUPFAM" id="SSF46689">
    <property type="entry name" value="Homeodomain-like"/>
    <property type="match status" value="2"/>
</dbReference>
<evidence type="ECO:0000313" key="9">
    <source>
        <dbReference type="Proteomes" id="UP000235965"/>
    </source>
</evidence>
<dbReference type="Pfam" id="PF04218">
    <property type="entry name" value="CENP-B_N"/>
    <property type="match status" value="1"/>
</dbReference>
<dbReference type="SMART" id="SM00674">
    <property type="entry name" value="CENPB"/>
    <property type="match status" value="1"/>
</dbReference>
<evidence type="ECO:0000256" key="3">
    <source>
        <dbReference type="ARBA" id="ARBA00023242"/>
    </source>
</evidence>
<keyword evidence="2 4" id="KW-0238">DNA-binding</keyword>
<dbReference type="Gene3D" id="1.10.10.10">
    <property type="entry name" value="Winged helix-like DNA-binding domain superfamily/Winged helix DNA-binding domain"/>
    <property type="match status" value="1"/>
</dbReference>
<evidence type="ECO:0000256" key="5">
    <source>
        <dbReference type="SAM" id="MobiDB-lite"/>
    </source>
</evidence>
<protein>
    <recommendedName>
        <fullName evidence="10">HTH CENPB-type domain-containing protein</fullName>
    </recommendedName>
</protein>
<dbReference type="GO" id="GO:0005634">
    <property type="term" value="C:nucleus"/>
    <property type="evidence" value="ECO:0007669"/>
    <property type="project" value="UniProtKB-SubCell"/>
</dbReference>
<dbReference type="STRING" id="105785.A0A2J7Q8B3"/>
<keyword evidence="3 4" id="KW-0539">Nucleus</keyword>
<sequence length="367" mass="41135">MSISYICCTALYQISLQLERMGKRLKCSSWKATAYHQQQKHVAGTKMKRPRTALTLEAKLDIIQRLERGQTAASVGRLYNVNESSIRTIKKSAEKIRSAIAQSCSVAAKKSIRVRNPLLEKMEMMLVTWMEDQRKKKDALNSTVIRAKALKLYKHLQQEDGGSSGTESFLASKGWFENFKKRQNLYNTKLINEGSKSVHICSPNSPAEVKAESFLQVEQEEDEEQQTVVPSDELTTKKLALFFTLADRLAQEAMDMDPNLERSLQFGRNLSSALAVYKDLYRLKQHALKHSTVTQYLKTPRSTTLTPANTSSYSLTFAKLPTSHTGSSKPFGTESPLQKCSQLPLLAGGDTECNPNEHSPPFSSCSN</sequence>
<dbReference type="EMBL" id="NEVH01016966">
    <property type="protein sequence ID" value="PNF24824.1"/>
    <property type="molecule type" value="Genomic_DNA"/>
</dbReference>
<dbReference type="InterPro" id="IPR006600">
    <property type="entry name" value="HTH_CenpB_DNA-bd_dom"/>
</dbReference>
<evidence type="ECO:0000256" key="4">
    <source>
        <dbReference type="PROSITE-ProRule" id="PRU00320"/>
    </source>
</evidence>
<keyword evidence="9" id="KW-1185">Reference proteome</keyword>
<feature type="domain" description="HTH CENPB-type" evidence="7">
    <location>
        <begin position="110"/>
        <end position="189"/>
    </location>
</feature>
<dbReference type="InParanoid" id="A0A2J7Q8B3"/>
<dbReference type="AlphaFoldDB" id="A0A2J7Q8B3"/>
<dbReference type="InterPro" id="IPR007889">
    <property type="entry name" value="HTH_Psq"/>
</dbReference>
<comment type="caution">
    <text evidence="8">The sequence shown here is derived from an EMBL/GenBank/DDBJ whole genome shotgun (WGS) entry which is preliminary data.</text>
</comment>
<evidence type="ECO:0000313" key="8">
    <source>
        <dbReference type="EMBL" id="PNF24824.1"/>
    </source>
</evidence>
<dbReference type="PANTHER" id="PTHR19303:SF26">
    <property type="entry name" value="TIGGER TRANSPOSABLE ELEMENT-DERIVED PROTEIN 1"/>
    <property type="match status" value="1"/>
</dbReference>
<feature type="region of interest" description="Disordered" evidence="5">
    <location>
        <begin position="345"/>
        <end position="367"/>
    </location>
</feature>
<feature type="DNA-binding region" description="H-T-H motif" evidence="4">
    <location>
        <begin position="72"/>
        <end position="92"/>
    </location>
</feature>
<evidence type="ECO:0000259" key="7">
    <source>
        <dbReference type="PROSITE" id="PS51253"/>
    </source>
</evidence>
<evidence type="ECO:0000256" key="2">
    <source>
        <dbReference type="ARBA" id="ARBA00023125"/>
    </source>
</evidence>
<organism evidence="8 9">
    <name type="scientific">Cryptotermes secundus</name>
    <dbReference type="NCBI Taxonomy" id="105785"/>
    <lineage>
        <taxon>Eukaryota</taxon>
        <taxon>Metazoa</taxon>
        <taxon>Ecdysozoa</taxon>
        <taxon>Arthropoda</taxon>
        <taxon>Hexapoda</taxon>
        <taxon>Insecta</taxon>
        <taxon>Pterygota</taxon>
        <taxon>Neoptera</taxon>
        <taxon>Polyneoptera</taxon>
        <taxon>Dictyoptera</taxon>
        <taxon>Blattodea</taxon>
        <taxon>Blattoidea</taxon>
        <taxon>Termitoidae</taxon>
        <taxon>Kalotermitidae</taxon>
        <taxon>Cryptotermitinae</taxon>
        <taxon>Cryptotermes</taxon>
    </lineage>
</organism>
<reference evidence="8 9" key="1">
    <citation type="submission" date="2017-12" db="EMBL/GenBank/DDBJ databases">
        <title>Hemimetabolous genomes reveal molecular basis of termite eusociality.</title>
        <authorList>
            <person name="Harrison M.C."/>
            <person name="Jongepier E."/>
            <person name="Robertson H.M."/>
            <person name="Arning N."/>
            <person name="Bitard-Feildel T."/>
            <person name="Chao H."/>
            <person name="Childers C.P."/>
            <person name="Dinh H."/>
            <person name="Doddapaneni H."/>
            <person name="Dugan S."/>
            <person name="Gowin J."/>
            <person name="Greiner C."/>
            <person name="Han Y."/>
            <person name="Hu H."/>
            <person name="Hughes D.S.T."/>
            <person name="Huylmans A.-K."/>
            <person name="Kemena C."/>
            <person name="Kremer L.P.M."/>
            <person name="Lee S.L."/>
            <person name="Lopez-Ezquerra A."/>
            <person name="Mallet L."/>
            <person name="Monroy-Kuhn J.M."/>
            <person name="Moser A."/>
            <person name="Murali S.C."/>
            <person name="Muzny D.M."/>
            <person name="Otani S."/>
            <person name="Piulachs M.-D."/>
            <person name="Poelchau M."/>
            <person name="Qu J."/>
            <person name="Schaub F."/>
            <person name="Wada-Katsumata A."/>
            <person name="Worley K.C."/>
            <person name="Xie Q."/>
            <person name="Ylla G."/>
            <person name="Poulsen M."/>
            <person name="Gibbs R.A."/>
            <person name="Schal C."/>
            <person name="Richards S."/>
            <person name="Belles X."/>
            <person name="Korb J."/>
            <person name="Bornberg-Bauer E."/>
        </authorList>
    </citation>
    <scope>NUCLEOTIDE SEQUENCE [LARGE SCALE GENOMIC DNA]</scope>
    <source>
        <tissue evidence="8">Whole body</tissue>
    </source>
</reference>
<dbReference type="InterPro" id="IPR009057">
    <property type="entry name" value="Homeodomain-like_sf"/>
</dbReference>
<dbReference type="InterPro" id="IPR050863">
    <property type="entry name" value="CenT-Element_Derived"/>
</dbReference>
<dbReference type="GO" id="GO:0003677">
    <property type="term" value="F:DNA binding"/>
    <property type="evidence" value="ECO:0007669"/>
    <property type="project" value="UniProtKB-UniRule"/>
</dbReference>
<dbReference type="Gene3D" id="1.10.10.60">
    <property type="entry name" value="Homeodomain-like"/>
    <property type="match status" value="1"/>
</dbReference>
<evidence type="ECO:0008006" key="10">
    <source>
        <dbReference type="Google" id="ProtNLM"/>
    </source>
</evidence>
<dbReference type="Pfam" id="PF03221">
    <property type="entry name" value="HTH_Tnp_Tc5"/>
    <property type="match status" value="1"/>
</dbReference>